<keyword evidence="4" id="KW-1185">Reference proteome</keyword>
<accession>A0A917Y579</accession>
<reference evidence="3" key="2">
    <citation type="submission" date="2020-09" db="EMBL/GenBank/DDBJ databases">
        <authorList>
            <person name="Sun Q."/>
            <person name="Ohkuma M."/>
        </authorList>
    </citation>
    <scope>NUCLEOTIDE SEQUENCE</scope>
    <source>
        <strain evidence="3">JCM 17251</strain>
    </source>
</reference>
<evidence type="ECO:0000256" key="1">
    <source>
        <dbReference type="SAM" id="MobiDB-lite"/>
    </source>
</evidence>
<keyword evidence="2" id="KW-0732">Signal</keyword>
<organism evidence="3 4">
    <name type="scientific">Oceanobacillus indicireducens</name>
    <dbReference type="NCBI Taxonomy" id="1004261"/>
    <lineage>
        <taxon>Bacteria</taxon>
        <taxon>Bacillati</taxon>
        <taxon>Bacillota</taxon>
        <taxon>Bacilli</taxon>
        <taxon>Bacillales</taxon>
        <taxon>Bacillaceae</taxon>
        <taxon>Oceanobacillus</taxon>
    </lineage>
</organism>
<dbReference type="EMBL" id="BMOS01000039">
    <property type="protein sequence ID" value="GGN65695.1"/>
    <property type="molecule type" value="Genomic_DNA"/>
</dbReference>
<feature type="chain" id="PRO_5037295336" evidence="2">
    <location>
        <begin position="24"/>
        <end position="57"/>
    </location>
</feature>
<reference evidence="3" key="1">
    <citation type="journal article" date="2014" name="Int. J. Syst. Evol. Microbiol.">
        <title>Complete genome sequence of Corynebacterium casei LMG S-19264T (=DSM 44701T), isolated from a smear-ripened cheese.</title>
        <authorList>
            <consortium name="US DOE Joint Genome Institute (JGI-PGF)"/>
            <person name="Walter F."/>
            <person name="Albersmeier A."/>
            <person name="Kalinowski J."/>
            <person name="Ruckert C."/>
        </authorList>
    </citation>
    <scope>NUCLEOTIDE SEQUENCE</scope>
    <source>
        <strain evidence="3">JCM 17251</strain>
    </source>
</reference>
<sequence>MMKKQLKILASIFLLSGFLVACADAEDPAEEPMTPDVPGEETPDGGVDPSADTDEGL</sequence>
<comment type="caution">
    <text evidence="3">The sequence shown here is derived from an EMBL/GenBank/DDBJ whole genome shotgun (WGS) entry which is preliminary data.</text>
</comment>
<proteinExistence type="predicted"/>
<evidence type="ECO:0000256" key="2">
    <source>
        <dbReference type="SAM" id="SignalP"/>
    </source>
</evidence>
<dbReference type="AlphaFoldDB" id="A0A917Y579"/>
<feature type="signal peptide" evidence="2">
    <location>
        <begin position="1"/>
        <end position="23"/>
    </location>
</feature>
<dbReference type="Proteomes" id="UP000624041">
    <property type="component" value="Unassembled WGS sequence"/>
</dbReference>
<evidence type="ECO:0000313" key="3">
    <source>
        <dbReference type="EMBL" id="GGN65695.1"/>
    </source>
</evidence>
<dbReference type="RefSeq" id="WP_229782783.1">
    <property type="nucleotide sequence ID" value="NZ_BMOS01000039.1"/>
</dbReference>
<gene>
    <name evidence="3" type="ORF">GCM10007971_34820</name>
</gene>
<feature type="region of interest" description="Disordered" evidence="1">
    <location>
        <begin position="26"/>
        <end position="57"/>
    </location>
</feature>
<protein>
    <submittedName>
        <fullName evidence="3">Uncharacterized protein</fullName>
    </submittedName>
</protein>
<evidence type="ECO:0000313" key="4">
    <source>
        <dbReference type="Proteomes" id="UP000624041"/>
    </source>
</evidence>
<dbReference type="PROSITE" id="PS51257">
    <property type="entry name" value="PROKAR_LIPOPROTEIN"/>
    <property type="match status" value="1"/>
</dbReference>
<name>A0A917Y579_9BACI</name>